<dbReference type="Gene3D" id="3.40.50.300">
    <property type="entry name" value="P-loop containing nucleotide triphosphate hydrolases"/>
    <property type="match status" value="1"/>
</dbReference>
<dbReference type="SUPFAM" id="SSF52540">
    <property type="entry name" value="P-loop containing nucleoside triphosphate hydrolases"/>
    <property type="match status" value="1"/>
</dbReference>
<feature type="domain" description="ABC transmembrane type-1" evidence="11">
    <location>
        <begin position="45"/>
        <end position="335"/>
    </location>
</feature>
<reference evidence="12 13" key="2">
    <citation type="submission" date="2018-06" db="EMBL/GenBank/DDBJ databases">
        <title>Metagenomic assembly of (sub)arctic Cyanobacteria and their associated microbiome from non-axenic cultures.</title>
        <authorList>
            <person name="Baurain D."/>
        </authorList>
    </citation>
    <scope>NUCLEOTIDE SEQUENCE [LARGE SCALE GENOMIC DNA]</scope>
    <source>
        <strain evidence="12">ULC066bin1</strain>
    </source>
</reference>
<evidence type="ECO:0000313" key="12">
    <source>
        <dbReference type="EMBL" id="PZO35799.1"/>
    </source>
</evidence>
<dbReference type="InterPro" id="IPR027417">
    <property type="entry name" value="P-loop_NTPase"/>
</dbReference>
<keyword evidence="6" id="KW-0067">ATP-binding</keyword>
<gene>
    <name evidence="12" type="ORF">DCF19_23130</name>
</gene>
<dbReference type="AlphaFoldDB" id="A0A2W4W197"/>
<dbReference type="GO" id="GO:0016887">
    <property type="term" value="F:ATP hydrolysis activity"/>
    <property type="evidence" value="ECO:0007669"/>
    <property type="project" value="InterPro"/>
</dbReference>
<dbReference type="InterPro" id="IPR039421">
    <property type="entry name" value="Type_1_exporter"/>
</dbReference>
<keyword evidence="5" id="KW-0547">Nucleotide-binding</keyword>
<dbReference type="PROSITE" id="PS50929">
    <property type="entry name" value="ABC_TM1F"/>
    <property type="match status" value="1"/>
</dbReference>
<feature type="transmembrane region" description="Helical" evidence="9">
    <location>
        <begin position="42"/>
        <end position="65"/>
    </location>
</feature>
<dbReference type="EMBL" id="QBML01000050">
    <property type="protein sequence ID" value="PZO35799.1"/>
    <property type="molecule type" value="Genomic_DNA"/>
</dbReference>
<evidence type="ECO:0000256" key="6">
    <source>
        <dbReference type="ARBA" id="ARBA00022840"/>
    </source>
</evidence>
<dbReference type="InterPro" id="IPR017871">
    <property type="entry name" value="ABC_transporter-like_CS"/>
</dbReference>
<dbReference type="SMART" id="SM00382">
    <property type="entry name" value="AAA"/>
    <property type="match status" value="1"/>
</dbReference>
<name>A0A2W4W197_9CYAN</name>
<dbReference type="Gene3D" id="1.20.1560.10">
    <property type="entry name" value="ABC transporter type 1, transmembrane domain"/>
    <property type="match status" value="1"/>
</dbReference>
<dbReference type="PROSITE" id="PS50893">
    <property type="entry name" value="ABC_TRANSPORTER_2"/>
    <property type="match status" value="1"/>
</dbReference>
<feature type="transmembrane region" description="Helical" evidence="9">
    <location>
        <begin position="85"/>
        <end position="104"/>
    </location>
</feature>
<evidence type="ECO:0000313" key="13">
    <source>
        <dbReference type="Proteomes" id="UP000249467"/>
    </source>
</evidence>
<evidence type="ECO:0000256" key="5">
    <source>
        <dbReference type="ARBA" id="ARBA00022741"/>
    </source>
</evidence>
<dbReference type="InterPro" id="IPR036640">
    <property type="entry name" value="ABC1_TM_sf"/>
</dbReference>
<dbReference type="InterPro" id="IPR003593">
    <property type="entry name" value="AAA+_ATPase"/>
</dbReference>
<evidence type="ECO:0000256" key="1">
    <source>
        <dbReference type="ARBA" id="ARBA00004651"/>
    </source>
</evidence>
<evidence type="ECO:0000259" key="10">
    <source>
        <dbReference type="PROSITE" id="PS50893"/>
    </source>
</evidence>
<evidence type="ECO:0000256" key="7">
    <source>
        <dbReference type="ARBA" id="ARBA00022989"/>
    </source>
</evidence>
<dbReference type="InterPro" id="IPR011527">
    <property type="entry name" value="ABC1_TM_dom"/>
</dbReference>
<dbReference type="Pfam" id="PF00005">
    <property type="entry name" value="ABC_tran"/>
    <property type="match status" value="1"/>
</dbReference>
<dbReference type="PROSITE" id="PS00211">
    <property type="entry name" value="ABC_TRANSPORTER_1"/>
    <property type="match status" value="1"/>
</dbReference>
<evidence type="ECO:0000256" key="9">
    <source>
        <dbReference type="SAM" id="Phobius"/>
    </source>
</evidence>
<accession>A0A2W4W197</accession>
<evidence type="ECO:0000256" key="2">
    <source>
        <dbReference type="ARBA" id="ARBA00022448"/>
    </source>
</evidence>
<protein>
    <submittedName>
        <fullName evidence="12">ABC transporter permease</fullName>
    </submittedName>
</protein>
<reference evidence="12 13" key="1">
    <citation type="submission" date="2018-04" db="EMBL/GenBank/DDBJ databases">
        <authorList>
            <person name="Go L.Y."/>
            <person name="Mitchell J.A."/>
        </authorList>
    </citation>
    <scope>NUCLEOTIDE SEQUENCE [LARGE SCALE GENOMIC DNA]</scope>
    <source>
        <strain evidence="12">ULC066bin1</strain>
    </source>
</reference>
<dbReference type="InterPro" id="IPR003439">
    <property type="entry name" value="ABC_transporter-like_ATP-bd"/>
</dbReference>
<keyword evidence="4 9" id="KW-0812">Transmembrane</keyword>
<keyword evidence="2" id="KW-0813">Transport</keyword>
<dbReference type="GO" id="GO:0005524">
    <property type="term" value="F:ATP binding"/>
    <property type="evidence" value="ECO:0007669"/>
    <property type="project" value="UniProtKB-KW"/>
</dbReference>
<organism evidence="12 13">
    <name type="scientific">Pseudanabaena frigida</name>
    <dbReference type="NCBI Taxonomy" id="945775"/>
    <lineage>
        <taxon>Bacteria</taxon>
        <taxon>Bacillati</taxon>
        <taxon>Cyanobacteriota</taxon>
        <taxon>Cyanophyceae</taxon>
        <taxon>Pseudanabaenales</taxon>
        <taxon>Pseudanabaenaceae</taxon>
        <taxon>Pseudanabaena</taxon>
    </lineage>
</organism>
<evidence type="ECO:0000256" key="4">
    <source>
        <dbReference type="ARBA" id="ARBA00022692"/>
    </source>
</evidence>
<evidence type="ECO:0000256" key="3">
    <source>
        <dbReference type="ARBA" id="ARBA00022475"/>
    </source>
</evidence>
<proteinExistence type="predicted"/>
<feature type="transmembrane region" description="Helical" evidence="9">
    <location>
        <begin position="186"/>
        <end position="204"/>
    </location>
</feature>
<keyword evidence="7 9" id="KW-1133">Transmembrane helix</keyword>
<keyword evidence="3" id="KW-1003">Cell membrane</keyword>
<evidence type="ECO:0000259" key="11">
    <source>
        <dbReference type="PROSITE" id="PS50929"/>
    </source>
</evidence>
<keyword evidence="8 9" id="KW-0472">Membrane</keyword>
<feature type="transmembrane region" description="Helical" evidence="9">
    <location>
        <begin position="275"/>
        <end position="295"/>
    </location>
</feature>
<dbReference type="PANTHER" id="PTHR43394">
    <property type="entry name" value="ATP-DEPENDENT PERMEASE MDL1, MITOCHONDRIAL"/>
    <property type="match status" value="1"/>
</dbReference>
<dbReference type="GO" id="GO:0015421">
    <property type="term" value="F:ABC-type oligopeptide transporter activity"/>
    <property type="evidence" value="ECO:0007669"/>
    <property type="project" value="TreeGrafter"/>
</dbReference>
<comment type="caution">
    <text evidence="12">The sequence shown here is derived from an EMBL/GenBank/DDBJ whole genome shotgun (WGS) entry which is preliminary data.</text>
</comment>
<dbReference type="GO" id="GO:0005886">
    <property type="term" value="C:plasma membrane"/>
    <property type="evidence" value="ECO:0007669"/>
    <property type="project" value="UniProtKB-SubCell"/>
</dbReference>
<comment type="subcellular location">
    <subcellularLocation>
        <location evidence="1">Cell membrane</location>
        <topology evidence="1">Multi-pass membrane protein</topology>
    </subcellularLocation>
</comment>
<feature type="domain" description="ABC transporter" evidence="10">
    <location>
        <begin position="367"/>
        <end position="608"/>
    </location>
</feature>
<dbReference type="SUPFAM" id="SSF90123">
    <property type="entry name" value="ABC transporter transmembrane region"/>
    <property type="match status" value="1"/>
</dbReference>
<evidence type="ECO:0000256" key="8">
    <source>
        <dbReference type="ARBA" id="ARBA00023136"/>
    </source>
</evidence>
<dbReference type="FunFam" id="3.40.50.300:FF:000221">
    <property type="entry name" value="Multidrug ABC transporter ATP-binding protein"/>
    <property type="match status" value="1"/>
</dbReference>
<sequence>MTRKKKSESKGSRSLKKTLSKSLSIFRYGIKALGLVWTTSRVLTLAIAIFTLMSGLLPAAIAYVGKLIVDSVVLAARSELLSDRNLALSYVGLEAILIVVLAAAQKGLTVSQSLLRVLLGQRVNVLILEKALTLDLAHFEDSEFYDKMSQARSQASSRPLSLISRIFGLGQSALTLLTFSGLLLHFSVWAVVVLVLAAIPSFIAETRFSEHAFRLFRWRSPETRQQHYLETLLAREDYAKEVQLYQLGGMLLKRYRDIFDRLYDEDRNLTIQKGFWGYLLGLLSTGAFYAAYAWIVMEAIAGKISLGEMTMYLVVFRQGQSTFASALTSIGGMYEDNLYLANLYEFLEQPIPQSDGKITRGIETDGIRFENVSFCYPESNEPVLKDISLHLNHGEKLAIVGENGSGKTTLIKLLTRLYTPSSGRILLDGVDLNDWDIDVLRRRIGVIFQNFVQYQFTVGENVGVGDVERLNESQEWEVATEKGMAKPFINNMPQRFGTQLGKWFKGGQELSGGQWQKIALSRAFMRSQADILVLDEPTAAMDAEAEMSIFNHFRSLTKDQMVVLISHRFSTVRMADKIIVMADGRIVEQGSHEQLLEDNGRYAHLFSLQAAGYK</sequence>
<dbReference type="Proteomes" id="UP000249467">
    <property type="component" value="Unassembled WGS sequence"/>
</dbReference>
<dbReference type="PANTHER" id="PTHR43394:SF1">
    <property type="entry name" value="ATP-BINDING CASSETTE SUB-FAMILY B MEMBER 10, MITOCHONDRIAL"/>
    <property type="match status" value="1"/>
</dbReference>